<keyword evidence="16" id="KW-1185">Reference proteome</keyword>
<evidence type="ECO:0000256" key="11">
    <source>
        <dbReference type="ARBA" id="ARBA00049396"/>
    </source>
</evidence>
<dbReference type="InterPro" id="IPR022663">
    <property type="entry name" value="DapB_C"/>
</dbReference>
<feature type="domain" description="Dihydrodipicolinate reductase N-terminal" evidence="13">
    <location>
        <begin position="1"/>
        <end position="97"/>
    </location>
</feature>
<evidence type="ECO:0000259" key="14">
    <source>
        <dbReference type="Pfam" id="PF05173"/>
    </source>
</evidence>
<dbReference type="Pfam" id="PF01113">
    <property type="entry name" value="DapB_N"/>
    <property type="match status" value="1"/>
</dbReference>
<dbReference type="Proteomes" id="UP000297225">
    <property type="component" value="Unassembled WGS sequence"/>
</dbReference>
<keyword evidence="7" id="KW-0457">Lysine biosynthesis</keyword>
<evidence type="ECO:0000256" key="2">
    <source>
        <dbReference type="ARBA" id="ARBA00022605"/>
    </source>
</evidence>
<comment type="catalytic activity">
    <reaction evidence="10">
        <text>(S)-2,3,4,5-tetrahydrodipicolinate + NADP(+) + H2O = (2S,4S)-4-hydroxy-2,3,4,5-tetrahydrodipicolinate + NADPH + H(+)</text>
        <dbReference type="Rhea" id="RHEA:35331"/>
        <dbReference type="ChEBI" id="CHEBI:15377"/>
        <dbReference type="ChEBI" id="CHEBI:15378"/>
        <dbReference type="ChEBI" id="CHEBI:16845"/>
        <dbReference type="ChEBI" id="CHEBI:57783"/>
        <dbReference type="ChEBI" id="CHEBI:58349"/>
        <dbReference type="ChEBI" id="CHEBI:67139"/>
        <dbReference type="EC" id="1.17.1.8"/>
    </reaction>
</comment>
<dbReference type="GO" id="GO:0005829">
    <property type="term" value="C:cytosol"/>
    <property type="evidence" value="ECO:0007669"/>
    <property type="project" value="TreeGrafter"/>
</dbReference>
<dbReference type="OrthoDB" id="9790352at2"/>
<dbReference type="RefSeq" id="WP_134849090.1">
    <property type="nucleotide sequence ID" value="NZ_CP197400.1"/>
</dbReference>
<comment type="caution">
    <text evidence="15">The sequence shown here is derived from an EMBL/GenBank/DDBJ whole genome shotgun (WGS) entry which is preliminary data.</text>
</comment>
<evidence type="ECO:0000259" key="13">
    <source>
        <dbReference type="Pfam" id="PF01113"/>
    </source>
</evidence>
<proteinExistence type="inferred from homology"/>
<dbReference type="Gene3D" id="3.30.360.10">
    <property type="entry name" value="Dihydrodipicolinate Reductase, domain 2"/>
    <property type="match status" value="1"/>
</dbReference>
<dbReference type="InterPro" id="IPR000846">
    <property type="entry name" value="DapB_N"/>
</dbReference>
<dbReference type="NCBIfam" id="TIGR00036">
    <property type="entry name" value="dapB"/>
    <property type="match status" value="1"/>
</dbReference>
<feature type="domain" description="Dihydrodipicolinate reductase C-terminal" evidence="14">
    <location>
        <begin position="100"/>
        <end position="235"/>
    </location>
</feature>
<dbReference type="STRING" id="1122973.GCA_000379925_01534"/>
<accession>A0A4Y8WRW4</accession>
<keyword evidence="4" id="KW-0220">Diaminopimelate biosynthesis</keyword>
<dbReference type="InterPro" id="IPR023940">
    <property type="entry name" value="DHDPR_bac"/>
</dbReference>
<dbReference type="Pfam" id="PF05173">
    <property type="entry name" value="DapB_C"/>
    <property type="match status" value="1"/>
</dbReference>
<dbReference type="CDD" id="cd02274">
    <property type="entry name" value="DHDPR_N"/>
    <property type="match status" value="1"/>
</dbReference>
<comment type="pathway">
    <text evidence="8">Amino-acid biosynthesis; L-lysine biosynthesis via DAP pathway; (S)-tetrahydrodipicolinate from L-aspartate: step 4/4.</text>
</comment>
<dbReference type="PIRSF" id="PIRSF000161">
    <property type="entry name" value="DHPR"/>
    <property type="match status" value="1"/>
</dbReference>
<keyword evidence="3" id="KW-0521">NADP</keyword>
<evidence type="ECO:0000256" key="5">
    <source>
        <dbReference type="ARBA" id="ARBA00023002"/>
    </source>
</evidence>
<dbReference type="EC" id="1.17.1.8" evidence="9 12"/>
<evidence type="ECO:0000256" key="9">
    <source>
        <dbReference type="ARBA" id="ARBA00038983"/>
    </source>
</evidence>
<keyword evidence="2" id="KW-0028">Amino-acid biosynthesis</keyword>
<evidence type="ECO:0000256" key="4">
    <source>
        <dbReference type="ARBA" id="ARBA00022915"/>
    </source>
</evidence>
<dbReference type="GO" id="GO:0009089">
    <property type="term" value="P:lysine biosynthetic process via diaminopimelate"/>
    <property type="evidence" value="ECO:0007669"/>
    <property type="project" value="UniProtKB-UniRule"/>
</dbReference>
<dbReference type="EMBL" id="SPNC01000010">
    <property type="protein sequence ID" value="TFH96909.1"/>
    <property type="molecule type" value="Genomic_DNA"/>
</dbReference>
<dbReference type="GO" id="GO:0008839">
    <property type="term" value="F:4-hydroxy-tetrahydrodipicolinate reductase"/>
    <property type="evidence" value="ECO:0007669"/>
    <property type="project" value="UniProtKB-UniRule"/>
</dbReference>
<evidence type="ECO:0000256" key="3">
    <source>
        <dbReference type="ARBA" id="ARBA00022857"/>
    </source>
</evidence>
<dbReference type="GO" id="GO:0019877">
    <property type="term" value="P:diaminopimelate biosynthetic process"/>
    <property type="evidence" value="ECO:0007669"/>
    <property type="project" value="UniProtKB-KW"/>
</dbReference>
<comment type="catalytic activity">
    <reaction evidence="11">
        <text>(S)-2,3,4,5-tetrahydrodipicolinate + NAD(+) + H2O = (2S,4S)-4-hydroxy-2,3,4,5-tetrahydrodipicolinate + NADH + H(+)</text>
        <dbReference type="Rhea" id="RHEA:35323"/>
        <dbReference type="ChEBI" id="CHEBI:15377"/>
        <dbReference type="ChEBI" id="CHEBI:15378"/>
        <dbReference type="ChEBI" id="CHEBI:16845"/>
        <dbReference type="ChEBI" id="CHEBI:57540"/>
        <dbReference type="ChEBI" id="CHEBI:57945"/>
        <dbReference type="ChEBI" id="CHEBI:67139"/>
        <dbReference type="EC" id="1.17.1.8"/>
    </reaction>
</comment>
<evidence type="ECO:0000313" key="15">
    <source>
        <dbReference type="EMBL" id="TFH96909.1"/>
    </source>
</evidence>
<name>A0A4Y8WRW4_9PORP</name>
<comment type="similarity">
    <text evidence="1">Belongs to the DapB family.</text>
</comment>
<dbReference type="SUPFAM" id="SSF55347">
    <property type="entry name" value="Glyceraldehyde-3-phosphate dehydrogenase-like, C-terminal domain"/>
    <property type="match status" value="1"/>
</dbReference>
<evidence type="ECO:0000256" key="8">
    <source>
        <dbReference type="ARBA" id="ARBA00037922"/>
    </source>
</evidence>
<protein>
    <recommendedName>
        <fullName evidence="9 12">4-hydroxy-tetrahydrodipicolinate reductase</fullName>
        <ecNumber evidence="9 12">1.17.1.8</ecNumber>
    </recommendedName>
</protein>
<dbReference type="PANTHER" id="PTHR20836:SF0">
    <property type="entry name" value="4-HYDROXY-TETRAHYDRODIPICOLINATE REDUCTASE 1, CHLOROPLASTIC-RELATED"/>
    <property type="match status" value="1"/>
</dbReference>
<evidence type="ECO:0000256" key="12">
    <source>
        <dbReference type="NCBIfam" id="TIGR00036"/>
    </source>
</evidence>
<evidence type="ECO:0000256" key="10">
    <source>
        <dbReference type="ARBA" id="ARBA00049080"/>
    </source>
</evidence>
<organism evidence="15 16">
    <name type="scientific">Porphyromonas levii</name>
    <dbReference type="NCBI Taxonomy" id="28114"/>
    <lineage>
        <taxon>Bacteria</taxon>
        <taxon>Pseudomonadati</taxon>
        <taxon>Bacteroidota</taxon>
        <taxon>Bacteroidia</taxon>
        <taxon>Bacteroidales</taxon>
        <taxon>Porphyromonadaceae</taxon>
        <taxon>Porphyromonas</taxon>
    </lineage>
</organism>
<keyword evidence="5 15" id="KW-0560">Oxidoreductase</keyword>
<dbReference type="Gene3D" id="3.40.50.720">
    <property type="entry name" value="NAD(P)-binding Rossmann-like Domain"/>
    <property type="match status" value="1"/>
</dbReference>
<dbReference type="SUPFAM" id="SSF51735">
    <property type="entry name" value="NAD(P)-binding Rossmann-fold domains"/>
    <property type="match status" value="1"/>
</dbReference>
<dbReference type="AlphaFoldDB" id="A0A4Y8WRW4"/>
<dbReference type="InterPro" id="IPR036291">
    <property type="entry name" value="NAD(P)-bd_dom_sf"/>
</dbReference>
<evidence type="ECO:0000256" key="6">
    <source>
        <dbReference type="ARBA" id="ARBA00023027"/>
    </source>
</evidence>
<evidence type="ECO:0000256" key="7">
    <source>
        <dbReference type="ARBA" id="ARBA00023154"/>
    </source>
</evidence>
<dbReference type="PANTHER" id="PTHR20836">
    <property type="entry name" value="DIHYDRODIPICOLINATE REDUCTASE"/>
    <property type="match status" value="1"/>
</dbReference>
<sequence length="239" mass="26246">MKICLVGYGRMGHEIERVALSRGHEIVGKIDGAWNELPQCDVAIEFTQPDSALGNITKALAQGVPVVSGTTGWLLDWDKAVNAVDQNNGTLFYASNFSVGIYLFRQINRQLARMMNRFSGYEPMVEEVHHIHKLDYPSGTALTLANEVVEQLASKTETLAYLAPSEMPEHAPNQLLIRSVREGEVPGTHIIRYESAEDSIEIKHEAKGRAALALGAVLAAEFVQGKKGLFGMEDLISLD</sequence>
<evidence type="ECO:0000256" key="1">
    <source>
        <dbReference type="ARBA" id="ARBA00006642"/>
    </source>
</evidence>
<keyword evidence="6" id="KW-0520">NAD</keyword>
<gene>
    <name evidence="15" type="primary">dapB</name>
    <name evidence="15" type="ORF">E4P47_01390</name>
</gene>
<reference evidence="15 16" key="1">
    <citation type="submission" date="2019-03" db="EMBL/GenBank/DDBJ databases">
        <title>Porphyromonas levii Isolated from the Uterus of Dairy Cows.</title>
        <authorList>
            <person name="Francis A.M."/>
        </authorList>
    </citation>
    <scope>NUCLEOTIDE SEQUENCE [LARGE SCALE GENOMIC DNA]</scope>
    <source>
        <strain evidence="15 16">AF5678</strain>
    </source>
</reference>
<evidence type="ECO:0000313" key="16">
    <source>
        <dbReference type="Proteomes" id="UP000297225"/>
    </source>
</evidence>